<dbReference type="OrthoDB" id="4964550at2"/>
<accession>A0A328HKP8</accession>
<reference evidence="1 2" key="1">
    <citation type="submission" date="2018-04" db="EMBL/GenBank/DDBJ databases">
        <title>Bacteria isolated from cave deposits of Manipur.</title>
        <authorList>
            <person name="Sahoo D."/>
            <person name="Sarangthem I."/>
            <person name="Nandeibam J."/>
        </authorList>
    </citation>
    <scope>NUCLEOTIDE SEQUENCE [LARGE SCALE GENOMIC DNA]</scope>
    <source>
        <strain evidence="2">mrc11</strain>
    </source>
</reference>
<dbReference type="EMBL" id="QLNP01000038">
    <property type="protein sequence ID" value="RAM38741.1"/>
    <property type="molecule type" value="Genomic_DNA"/>
</dbReference>
<dbReference type="RefSeq" id="WP_111902526.1">
    <property type="nucleotide sequence ID" value="NZ_QLNP01000038.1"/>
</dbReference>
<evidence type="ECO:0008006" key="3">
    <source>
        <dbReference type="Google" id="ProtNLM"/>
    </source>
</evidence>
<dbReference type="Proteomes" id="UP000249166">
    <property type="component" value="Unassembled WGS sequence"/>
</dbReference>
<gene>
    <name evidence="1" type="ORF">DBZ45_03215</name>
</gene>
<name>A0A328HKP8_ARTGO</name>
<evidence type="ECO:0000313" key="1">
    <source>
        <dbReference type="EMBL" id="RAM38741.1"/>
    </source>
</evidence>
<proteinExistence type="predicted"/>
<protein>
    <recommendedName>
        <fullName evidence="3">STAS domain-containing protein</fullName>
    </recommendedName>
</protein>
<organism evidence="1 2">
    <name type="scientific">Arthrobacter globiformis</name>
    <dbReference type="NCBI Taxonomy" id="1665"/>
    <lineage>
        <taxon>Bacteria</taxon>
        <taxon>Bacillati</taxon>
        <taxon>Actinomycetota</taxon>
        <taxon>Actinomycetes</taxon>
        <taxon>Micrococcales</taxon>
        <taxon>Micrococcaceae</taxon>
        <taxon>Arthrobacter</taxon>
    </lineage>
</organism>
<sequence length="112" mass="11999">MNQKLKVLVRVDLDCGEAQVAAQGHVTAQSIQALYVVMKRANHLRQGLQLVVDVSHARVEPVALEQLRECSKTHHLPRSIDPQQSECNVRVLAPADGGMGAGAGRFPVAAAA</sequence>
<evidence type="ECO:0000313" key="2">
    <source>
        <dbReference type="Proteomes" id="UP000249166"/>
    </source>
</evidence>
<comment type="caution">
    <text evidence="1">The sequence shown here is derived from an EMBL/GenBank/DDBJ whole genome shotgun (WGS) entry which is preliminary data.</text>
</comment>
<dbReference type="AlphaFoldDB" id="A0A328HKP8"/>